<name>A0A2H9ZT81_9ASPA</name>
<evidence type="ECO:0000313" key="2">
    <source>
        <dbReference type="Proteomes" id="UP000236161"/>
    </source>
</evidence>
<proteinExistence type="predicted"/>
<evidence type="ECO:0008006" key="3">
    <source>
        <dbReference type="Google" id="ProtNLM"/>
    </source>
</evidence>
<evidence type="ECO:0000313" key="1">
    <source>
        <dbReference type="EMBL" id="PKA46488.1"/>
    </source>
</evidence>
<dbReference type="Proteomes" id="UP000236161">
    <property type="component" value="Unassembled WGS sequence"/>
</dbReference>
<organism evidence="1 2">
    <name type="scientific">Apostasia shenzhenica</name>
    <dbReference type="NCBI Taxonomy" id="1088818"/>
    <lineage>
        <taxon>Eukaryota</taxon>
        <taxon>Viridiplantae</taxon>
        <taxon>Streptophyta</taxon>
        <taxon>Embryophyta</taxon>
        <taxon>Tracheophyta</taxon>
        <taxon>Spermatophyta</taxon>
        <taxon>Magnoliopsida</taxon>
        <taxon>Liliopsida</taxon>
        <taxon>Asparagales</taxon>
        <taxon>Orchidaceae</taxon>
        <taxon>Apostasioideae</taxon>
        <taxon>Apostasia</taxon>
    </lineage>
</organism>
<accession>A0A2H9ZT81</accession>
<dbReference type="PANTHER" id="PTHR31065:SF1">
    <property type="entry name" value="OS09G0116050 PROTEIN"/>
    <property type="match status" value="1"/>
</dbReference>
<dbReference type="PANTHER" id="PTHR31065">
    <property type="entry name" value="PLATZ TRANSCRIPTION FACTOR FAMILY PROTEIN"/>
    <property type="match status" value="1"/>
</dbReference>
<dbReference type="STRING" id="1088818.A0A2H9ZT81"/>
<dbReference type="AlphaFoldDB" id="A0A2H9ZT81"/>
<dbReference type="EMBL" id="KZ454132">
    <property type="protein sequence ID" value="PKA46488.1"/>
    <property type="molecule type" value="Genomic_DNA"/>
</dbReference>
<gene>
    <name evidence="1" type="ORF">AXF42_Ash012621</name>
</gene>
<reference evidence="1 2" key="1">
    <citation type="journal article" date="2017" name="Nature">
        <title>The Apostasia genome and the evolution of orchids.</title>
        <authorList>
            <person name="Zhang G.Q."/>
            <person name="Liu K.W."/>
            <person name="Li Z."/>
            <person name="Lohaus R."/>
            <person name="Hsiao Y.Y."/>
            <person name="Niu S.C."/>
            <person name="Wang J.Y."/>
            <person name="Lin Y.C."/>
            <person name="Xu Q."/>
            <person name="Chen L.J."/>
            <person name="Yoshida K."/>
            <person name="Fujiwara S."/>
            <person name="Wang Z.W."/>
            <person name="Zhang Y.Q."/>
            <person name="Mitsuda N."/>
            <person name="Wang M."/>
            <person name="Liu G.H."/>
            <person name="Pecoraro L."/>
            <person name="Huang H.X."/>
            <person name="Xiao X.J."/>
            <person name="Lin M."/>
            <person name="Wu X.Y."/>
            <person name="Wu W.L."/>
            <person name="Chen Y.Y."/>
            <person name="Chang S.B."/>
            <person name="Sakamoto S."/>
            <person name="Ohme-Takagi M."/>
            <person name="Yagi M."/>
            <person name="Zeng S.J."/>
            <person name="Shen C.Y."/>
            <person name="Yeh C.M."/>
            <person name="Luo Y.B."/>
            <person name="Tsai W.C."/>
            <person name="Van de Peer Y."/>
            <person name="Liu Z.J."/>
        </authorList>
    </citation>
    <scope>NUCLEOTIDE SEQUENCE [LARGE SCALE GENOMIC DNA]</scope>
    <source>
        <strain evidence="2">cv. Shenzhen</strain>
        <tissue evidence="1">Stem</tissue>
    </source>
</reference>
<dbReference type="Pfam" id="PF04640">
    <property type="entry name" value="PLATZ"/>
    <property type="match status" value="1"/>
</dbReference>
<keyword evidence="2" id="KW-1185">Reference proteome</keyword>
<dbReference type="OrthoDB" id="1908108at2759"/>
<dbReference type="InterPro" id="IPR006734">
    <property type="entry name" value="PLATZ"/>
</dbReference>
<sequence>MGSSGEMPIWLENLLSEKFFVPCSQHEGVKKNEKNILCLDCCFGFCPHCIHPHRSHRLLQIRRYVYHDVVRVEDLEKLIDMCLIQSYTTNSAKVAFLNPRTQSRPFRGSGNGCRSCDRPLQEGFLYCSVSCKVTTLHVEDEW</sequence>
<protein>
    <recommendedName>
        <fullName evidence="3">B box-type domain-containing protein</fullName>
    </recommendedName>
</protein>